<gene>
    <name evidence="1" type="ORF">ArsFIN_34200</name>
</gene>
<accession>A0A4V1BX87</accession>
<sequence>MNAILTERVLAIAQAAEKAGHGGKCHRSCKTDPLTII</sequence>
<organism evidence="1 2">
    <name type="scientific">Arsenophonus nasoniae</name>
    <name type="common">son-killer infecting Nasonia vitripennis</name>
    <dbReference type="NCBI Taxonomy" id="638"/>
    <lineage>
        <taxon>Bacteria</taxon>
        <taxon>Pseudomonadati</taxon>
        <taxon>Pseudomonadota</taxon>
        <taxon>Gammaproteobacteria</taxon>
        <taxon>Enterobacterales</taxon>
        <taxon>Morganellaceae</taxon>
        <taxon>Arsenophonus</taxon>
    </lineage>
</organism>
<proteinExistence type="predicted"/>
<evidence type="ECO:0000313" key="2">
    <source>
        <dbReference type="Proteomes" id="UP000295134"/>
    </source>
</evidence>
<evidence type="ECO:0000313" key="1">
    <source>
        <dbReference type="EMBL" id="QBY44833.1"/>
    </source>
</evidence>
<dbReference type="AlphaFoldDB" id="A0A4V1BX87"/>
<dbReference type="EMBL" id="CP038613">
    <property type="protein sequence ID" value="QBY44833.1"/>
    <property type="molecule type" value="Genomic_DNA"/>
</dbReference>
<reference evidence="1 2" key="1">
    <citation type="submission" date="2019-03" db="EMBL/GenBank/DDBJ databases">
        <title>Long-read sequencing reveals hyperdense prophage content in a complex bacterial symbiont genome.</title>
        <authorList>
            <person name="Frost C.L."/>
            <person name="Siozios S."/>
            <person name="Nadal-Jimenez P."/>
            <person name="Brockhurst M.A."/>
            <person name="King K.C."/>
            <person name="Darby A.C."/>
            <person name="Hurst G.D.D."/>
        </authorList>
    </citation>
    <scope>NUCLEOTIDE SEQUENCE [LARGE SCALE GENOMIC DNA]</scope>
    <source>
        <strain evidence="1 2">FIN</strain>
    </source>
</reference>
<dbReference type="Proteomes" id="UP000295134">
    <property type="component" value="Chromosome"/>
</dbReference>
<name>A0A4V1BX87_9GAMM</name>
<protein>
    <submittedName>
        <fullName evidence="1">Uncharacterized protein</fullName>
    </submittedName>
</protein>
<dbReference type="KEGG" id="ans:ArsFIN_34200"/>